<accession>A0A9W9RU28</accession>
<dbReference type="RefSeq" id="XP_056552625.1">
    <property type="nucleotide sequence ID" value="XM_056703625.1"/>
</dbReference>
<proteinExistence type="predicted"/>
<evidence type="ECO:0000313" key="1">
    <source>
        <dbReference type="EMBL" id="KAJ5364999.1"/>
    </source>
</evidence>
<protein>
    <submittedName>
        <fullName evidence="1">Uncharacterized protein</fullName>
    </submittedName>
</protein>
<organism evidence="1 2">
    <name type="scientific">Penicillium cataractarum</name>
    <dbReference type="NCBI Taxonomy" id="2100454"/>
    <lineage>
        <taxon>Eukaryota</taxon>
        <taxon>Fungi</taxon>
        <taxon>Dikarya</taxon>
        <taxon>Ascomycota</taxon>
        <taxon>Pezizomycotina</taxon>
        <taxon>Eurotiomycetes</taxon>
        <taxon>Eurotiomycetidae</taxon>
        <taxon>Eurotiales</taxon>
        <taxon>Aspergillaceae</taxon>
        <taxon>Penicillium</taxon>
    </lineage>
</organism>
<dbReference type="OrthoDB" id="4364580at2759"/>
<reference evidence="1" key="1">
    <citation type="submission" date="2022-11" db="EMBL/GenBank/DDBJ databases">
        <authorList>
            <person name="Petersen C."/>
        </authorList>
    </citation>
    <scope>NUCLEOTIDE SEQUENCE</scope>
    <source>
        <strain evidence="1">IBT 29864</strain>
    </source>
</reference>
<name>A0A9W9RU28_9EURO</name>
<reference evidence="1" key="2">
    <citation type="journal article" date="2023" name="IMA Fungus">
        <title>Comparative genomic study of the Penicillium genus elucidates a diverse pangenome and 15 lateral gene transfer events.</title>
        <authorList>
            <person name="Petersen C."/>
            <person name="Sorensen T."/>
            <person name="Nielsen M.R."/>
            <person name="Sondergaard T.E."/>
            <person name="Sorensen J.L."/>
            <person name="Fitzpatrick D.A."/>
            <person name="Frisvad J.C."/>
            <person name="Nielsen K.L."/>
        </authorList>
    </citation>
    <scope>NUCLEOTIDE SEQUENCE</scope>
    <source>
        <strain evidence="1">IBT 29864</strain>
    </source>
</reference>
<dbReference type="EMBL" id="JAPZBS010000008">
    <property type="protein sequence ID" value="KAJ5364999.1"/>
    <property type="molecule type" value="Genomic_DNA"/>
</dbReference>
<keyword evidence="2" id="KW-1185">Reference proteome</keyword>
<gene>
    <name evidence="1" type="ORF">N7496_010712</name>
</gene>
<comment type="caution">
    <text evidence="1">The sequence shown here is derived from an EMBL/GenBank/DDBJ whole genome shotgun (WGS) entry which is preliminary data.</text>
</comment>
<sequence length="227" mass="25627">MTRVRAYLGTLLPPPNDPLQYLPAVLHPGSISSTTPSPSCGITILSPSHPLSLEIFAAGNHYPFTHQGLDTLALDPGIVRSWQYIGGAVSHSPLIVLRAYLYTKLRCHAALEGYRFRSYGTREEYRVTGAVFKAMDAIWRARGTADMPLILPERVQEGMALGVHLNRTGYAWMADKIDWAAMIFLPTHRPHLVFNTPSLQSAYHARYWQIVRAREDFILFYDIFSRL</sequence>
<dbReference type="AlphaFoldDB" id="A0A9W9RU28"/>
<dbReference type="GeneID" id="81442804"/>
<evidence type="ECO:0000313" key="2">
    <source>
        <dbReference type="Proteomes" id="UP001147782"/>
    </source>
</evidence>
<dbReference type="Proteomes" id="UP001147782">
    <property type="component" value="Unassembled WGS sequence"/>
</dbReference>